<dbReference type="PROSITE" id="PS50995">
    <property type="entry name" value="HTH_MARR_2"/>
    <property type="match status" value="1"/>
</dbReference>
<dbReference type="RefSeq" id="WP_145854107.1">
    <property type="nucleotide sequence ID" value="NZ_RPFW01000003.1"/>
</dbReference>
<reference evidence="5 6" key="1">
    <citation type="submission" date="2018-11" db="EMBL/GenBank/DDBJ databases">
        <title>Trebonia kvetii gen.nov., sp.nov., a novel acidophilic actinobacterium, and proposal of the new actinobacterial family Treboniaceae fam. nov.</title>
        <authorList>
            <person name="Rapoport D."/>
            <person name="Sagova-Mareckova M."/>
            <person name="Sedlacek I."/>
            <person name="Provaznik J."/>
            <person name="Kralova S."/>
            <person name="Pavlinic D."/>
            <person name="Benes V."/>
            <person name="Kopecky J."/>
        </authorList>
    </citation>
    <scope>NUCLEOTIDE SEQUENCE [LARGE SCALE GENOMIC DNA]</scope>
    <source>
        <strain evidence="5 6">15Tr583</strain>
    </source>
</reference>
<name>A0A6P2BZ79_9ACTN</name>
<protein>
    <submittedName>
        <fullName evidence="5">MarR family transcriptional regulator</fullName>
    </submittedName>
</protein>
<organism evidence="5 6">
    <name type="scientific">Trebonia kvetii</name>
    <dbReference type="NCBI Taxonomy" id="2480626"/>
    <lineage>
        <taxon>Bacteria</taxon>
        <taxon>Bacillati</taxon>
        <taxon>Actinomycetota</taxon>
        <taxon>Actinomycetes</taxon>
        <taxon>Streptosporangiales</taxon>
        <taxon>Treboniaceae</taxon>
        <taxon>Trebonia</taxon>
    </lineage>
</organism>
<evidence type="ECO:0000313" key="5">
    <source>
        <dbReference type="EMBL" id="TVZ04238.1"/>
    </source>
</evidence>
<evidence type="ECO:0000256" key="1">
    <source>
        <dbReference type="ARBA" id="ARBA00023015"/>
    </source>
</evidence>
<accession>A0A6P2BZ79</accession>
<dbReference type="Pfam" id="PF12802">
    <property type="entry name" value="MarR_2"/>
    <property type="match status" value="1"/>
</dbReference>
<evidence type="ECO:0000256" key="2">
    <source>
        <dbReference type="ARBA" id="ARBA00023125"/>
    </source>
</evidence>
<dbReference type="PANTHER" id="PTHR42756">
    <property type="entry name" value="TRANSCRIPTIONAL REGULATOR, MARR"/>
    <property type="match status" value="1"/>
</dbReference>
<dbReference type="EMBL" id="RPFW01000003">
    <property type="protein sequence ID" value="TVZ04238.1"/>
    <property type="molecule type" value="Genomic_DNA"/>
</dbReference>
<evidence type="ECO:0000259" key="4">
    <source>
        <dbReference type="PROSITE" id="PS50995"/>
    </source>
</evidence>
<dbReference type="InterPro" id="IPR036390">
    <property type="entry name" value="WH_DNA-bd_sf"/>
</dbReference>
<evidence type="ECO:0000256" key="3">
    <source>
        <dbReference type="ARBA" id="ARBA00023163"/>
    </source>
</evidence>
<dbReference type="Gene3D" id="1.10.10.10">
    <property type="entry name" value="Winged helix-like DNA-binding domain superfamily/Winged helix DNA-binding domain"/>
    <property type="match status" value="1"/>
</dbReference>
<evidence type="ECO:0000313" key="6">
    <source>
        <dbReference type="Proteomes" id="UP000460272"/>
    </source>
</evidence>
<keyword evidence="1" id="KW-0805">Transcription regulation</keyword>
<feature type="domain" description="HTH marR-type" evidence="4">
    <location>
        <begin position="39"/>
        <end position="177"/>
    </location>
</feature>
<dbReference type="GO" id="GO:0003677">
    <property type="term" value="F:DNA binding"/>
    <property type="evidence" value="ECO:0007669"/>
    <property type="project" value="UniProtKB-KW"/>
</dbReference>
<sequence>MVSNDPATDDYPLDGTARWPAADIAASWQRELPGVRTESIEIITPLWRIAKVLADDRRRTLTALGIDSATLDLLSVIRRSGPPYELTTREITRRTLITAGAVSQRVARAELAGLVARAPSSRSRRAVSVRLTEAGHVLIETTVRQLLDHEADLVAALPEQERTELASSLAILERALTG</sequence>
<dbReference type="InterPro" id="IPR036388">
    <property type="entry name" value="WH-like_DNA-bd_sf"/>
</dbReference>
<dbReference type="SMART" id="SM00347">
    <property type="entry name" value="HTH_MARR"/>
    <property type="match status" value="1"/>
</dbReference>
<gene>
    <name evidence="5" type="ORF">EAS64_17775</name>
</gene>
<dbReference type="GO" id="GO:0003700">
    <property type="term" value="F:DNA-binding transcription factor activity"/>
    <property type="evidence" value="ECO:0007669"/>
    <property type="project" value="InterPro"/>
</dbReference>
<dbReference type="Proteomes" id="UP000460272">
    <property type="component" value="Unassembled WGS sequence"/>
</dbReference>
<dbReference type="InterPro" id="IPR000835">
    <property type="entry name" value="HTH_MarR-typ"/>
</dbReference>
<comment type="caution">
    <text evidence="5">The sequence shown here is derived from an EMBL/GenBank/DDBJ whole genome shotgun (WGS) entry which is preliminary data.</text>
</comment>
<dbReference type="PANTHER" id="PTHR42756:SF1">
    <property type="entry name" value="TRANSCRIPTIONAL REPRESSOR OF EMRAB OPERON"/>
    <property type="match status" value="1"/>
</dbReference>
<keyword evidence="6" id="KW-1185">Reference proteome</keyword>
<keyword evidence="2" id="KW-0238">DNA-binding</keyword>
<dbReference type="OrthoDB" id="3237509at2"/>
<keyword evidence="3" id="KW-0804">Transcription</keyword>
<dbReference type="AlphaFoldDB" id="A0A6P2BZ79"/>
<proteinExistence type="predicted"/>
<dbReference type="SUPFAM" id="SSF46785">
    <property type="entry name" value="Winged helix' DNA-binding domain"/>
    <property type="match status" value="1"/>
</dbReference>